<sequence>MGSKKPRIQWKEGSGRLSSTESEGCRWTLSSLKGCTSGYHGSSIPSFMTSGPNPGRSPPSLEAKICRW</sequence>
<evidence type="ECO:0000313" key="2">
    <source>
        <dbReference type="EMBL" id="JAH25856.1"/>
    </source>
</evidence>
<reference evidence="2" key="2">
    <citation type="journal article" date="2015" name="Fish Shellfish Immunol.">
        <title>Early steps in the European eel (Anguilla anguilla)-Vibrio vulnificus interaction in the gills: Role of the RtxA13 toxin.</title>
        <authorList>
            <person name="Callol A."/>
            <person name="Pajuelo D."/>
            <person name="Ebbesson L."/>
            <person name="Teles M."/>
            <person name="MacKenzie S."/>
            <person name="Amaro C."/>
        </authorList>
    </citation>
    <scope>NUCLEOTIDE SEQUENCE</scope>
</reference>
<feature type="region of interest" description="Disordered" evidence="1">
    <location>
        <begin position="46"/>
        <end position="68"/>
    </location>
</feature>
<evidence type="ECO:0000256" key="1">
    <source>
        <dbReference type="SAM" id="MobiDB-lite"/>
    </source>
</evidence>
<accession>A0A0E9R9P2</accession>
<feature type="region of interest" description="Disordered" evidence="1">
    <location>
        <begin position="1"/>
        <end position="22"/>
    </location>
</feature>
<reference evidence="2" key="1">
    <citation type="submission" date="2014-11" db="EMBL/GenBank/DDBJ databases">
        <authorList>
            <person name="Amaro Gonzalez C."/>
        </authorList>
    </citation>
    <scope>NUCLEOTIDE SEQUENCE</scope>
</reference>
<proteinExistence type="predicted"/>
<protein>
    <submittedName>
        <fullName evidence="2">Uncharacterized protein</fullName>
    </submittedName>
</protein>
<dbReference type="AlphaFoldDB" id="A0A0E9R9P2"/>
<organism evidence="2">
    <name type="scientific">Anguilla anguilla</name>
    <name type="common">European freshwater eel</name>
    <name type="synonym">Muraena anguilla</name>
    <dbReference type="NCBI Taxonomy" id="7936"/>
    <lineage>
        <taxon>Eukaryota</taxon>
        <taxon>Metazoa</taxon>
        <taxon>Chordata</taxon>
        <taxon>Craniata</taxon>
        <taxon>Vertebrata</taxon>
        <taxon>Euteleostomi</taxon>
        <taxon>Actinopterygii</taxon>
        <taxon>Neopterygii</taxon>
        <taxon>Teleostei</taxon>
        <taxon>Anguilliformes</taxon>
        <taxon>Anguillidae</taxon>
        <taxon>Anguilla</taxon>
    </lineage>
</organism>
<name>A0A0E9R9P2_ANGAN</name>
<dbReference type="EMBL" id="GBXM01082721">
    <property type="protein sequence ID" value="JAH25856.1"/>
    <property type="molecule type" value="Transcribed_RNA"/>
</dbReference>